<protein>
    <submittedName>
        <fullName evidence="1">(salmon louse) hypothetical protein</fullName>
    </submittedName>
</protein>
<dbReference type="AlphaFoldDB" id="A0A7R8D0V9"/>
<organism evidence="1 2">
    <name type="scientific">Lepeophtheirus salmonis</name>
    <name type="common">Salmon louse</name>
    <name type="synonym">Caligus salmonis</name>
    <dbReference type="NCBI Taxonomy" id="72036"/>
    <lineage>
        <taxon>Eukaryota</taxon>
        <taxon>Metazoa</taxon>
        <taxon>Ecdysozoa</taxon>
        <taxon>Arthropoda</taxon>
        <taxon>Crustacea</taxon>
        <taxon>Multicrustacea</taxon>
        <taxon>Hexanauplia</taxon>
        <taxon>Copepoda</taxon>
        <taxon>Siphonostomatoida</taxon>
        <taxon>Caligidae</taxon>
        <taxon>Lepeophtheirus</taxon>
    </lineage>
</organism>
<gene>
    <name evidence="1" type="ORF">LSAA_11874</name>
</gene>
<accession>A0A7R8D0V9</accession>
<reference evidence="1" key="1">
    <citation type="submission" date="2021-02" db="EMBL/GenBank/DDBJ databases">
        <authorList>
            <person name="Bekaert M."/>
        </authorList>
    </citation>
    <scope>NUCLEOTIDE SEQUENCE</scope>
    <source>
        <strain evidence="1">IoA-00</strain>
    </source>
</reference>
<name>A0A7R8D0V9_LEPSM</name>
<dbReference type="EMBL" id="HG994585">
    <property type="protein sequence ID" value="CAF2988161.1"/>
    <property type="molecule type" value="Genomic_DNA"/>
</dbReference>
<dbReference type="Proteomes" id="UP000675881">
    <property type="component" value="Chromosome 6"/>
</dbReference>
<sequence>MQKVPRQVCAPSNCNTKPGEEICHEESRTQIQNVPEEECDLEPEENCRMESSLVPRLVPKQNCVKVPKEVCVNTKKNPKKVTKPIVKQWCYDPNDLTKKVEDL</sequence>
<keyword evidence="2" id="KW-1185">Reference proteome</keyword>
<evidence type="ECO:0000313" key="2">
    <source>
        <dbReference type="Proteomes" id="UP000675881"/>
    </source>
</evidence>
<proteinExistence type="predicted"/>
<evidence type="ECO:0000313" key="1">
    <source>
        <dbReference type="EMBL" id="CAF2988161.1"/>
    </source>
</evidence>